<dbReference type="Proteomes" id="UP000238348">
    <property type="component" value="Chromosome"/>
</dbReference>
<accession>A0A2L0EQU9</accession>
<evidence type="ECO:0000313" key="2">
    <source>
        <dbReference type="Proteomes" id="UP000238348"/>
    </source>
</evidence>
<evidence type="ECO:0000313" key="1">
    <source>
        <dbReference type="EMBL" id="AUX41666.1"/>
    </source>
</evidence>
<dbReference type="EMBL" id="CP012673">
    <property type="protein sequence ID" value="AUX41666.1"/>
    <property type="molecule type" value="Genomic_DNA"/>
</dbReference>
<proteinExistence type="predicted"/>
<reference evidence="1 2" key="1">
    <citation type="submission" date="2015-09" db="EMBL/GenBank/DDBJ databases">
        <title>Sorangium comparison.</title>
        <authorList>
            <person name="Zaburannyi N."/>
            <person name="Bunk B."/>
            <person name="Overmann J."/>
            <person name="Mueller R."/>
        </authorList>
    </citation>
    <scope>NUCLEOTIDE SEQUENCE [LARGE SCALE GENOMIC DNA]</scope>
    <source>
        <strain evidence="1 2">So ce26</strain>
    </source>
</reference>
<sequence>MRPAIEGEGSLPAEGDVTSEVSAARRALIEQSADSLGRTWADGCRQELLQEGRRATGGWPGTLREARARVECALHVEMHCRKLPAITAVERELAVRTTYASARSAWRKCVDATTR</sequence>
<name>A0A2L0EQU9_SORCE</name>
<organism evidence="1 2">
    <name type="scientific">Sorangium cellulosum</name>
    <name type="common">Polyangium cellulosum</name>
    <dbReference type="NCBI Taxonomy" id="56"/>
    <lineage>
        <taxon>Bacteria</taxon>
        <taxon>Pseudomonadati</taxon>
        <taxon>Myxococcota</taxon>
        <taxon>Polyangia</taxon>
        <taxon>Polyangiales</taxon>
        <taxon>Polyangiaceae</taxon>
        <taxon>Sorangium</taxon>
    </lineage>
</organism>
<dbReference type="OrthoDB" id="5519146at2"/>
<dbReference type="AlphaFoldDB" id="A0A2L0EQU9"/>
<gene>
    <name evidence="1" type="ORF">SOCE26_030880</name>
</gene>
<dbReference type="RefSeq" id="WP_104980177.1">
    <property type="nucleotide sequence ID" value="NZ_CP012673.1"/>
</dbReference>
<protein>
    <submittedName>
        <fullName evidence="1">Uncharacterized protein</fullName>
    </submittedName>
</protein>